<evidence type="ECO:0000256" key="3">
    <source>
        <dbReference type="ARBA" id="ARBA00023274"/>
    </source>
</evidence>
<dbReference type="PRINTS" id="PR00395">
    <property type="entry name" value="RIBOSOMALS2"/>
</dbReference>
<dbReference type="InterPro" id="IPR001865">
    <property type="entry name" value="Ribosomal_uS2"/>
</dbReference>
<evidence type="ECO:0000256" key="1">
    <source>
        <dbReference type="ARBA" id="ARBA00006242"/>
    </source>
</evidence>
<organism evidence="6">
    <name type="scientific">Elliptochloris bilobata</name>
    <dbReference type="NCBI Taxonomy" id="381761"/>
    <lineage>
        <taxon>Eukaryota</taxon>
        <taxon>Viridiplantae</taxon>
        <taxon>Chlorophyta</taxon>
        <taxon>core chlorophytes</taxon>
        <taxon>Trebouxiophyceae</taxon>
        <taxon>Trebouxiophyceae incertae sedis</taxon>
        <taxon>Elliptochloris clade</taxon>
        <taxon>Elliptochloris</taxon>
    </lineage>
</organism>
<dbReference type="GO" id="GO:0009507">
    <property type="term" value="C:chloroplast"/>
    <property type="evidence" value="ECO:0007669"/>
    <property type="project" value="UniProtKB-SubCell"/>
</dbReference>
<evidence type="ECO:0000313" key="6">
    <source>
        <dbReference type="EMBL" id="AIT95621.1"/>
    </source>
</evidence>
<proteinExistence type="inferred from homology"/>
<dbReference type="Gene3D" id="3.40.50.10490">
    <property type="entry name" value="Glucose-6-phosphate isomerase like protein, domain 1"/>
    <property type="match status" value="1"/>
</dbReference>
<dbReference type="GO" id="GO:0005763">
    <property type="term" value="C:mitochondrial small ribosomal subunit"/>
    <property type="evidence" value="ECO:0007669"/>
    <property type="project" value="TreeGrafter"/>
</dbReference>
<evidence type="ECO:0000256" key="5">
    <source>
        <dbReference type="HAMAP-Rule" id="MF_00291"/>
    </source>
</evidence>
<keyword evidence="6" id="KW-0150">Chloroplast</keyword>
<dbReference type="PANTHER" id="PTHR12534">
    <property type="entry name" value="30S RIBOSOMAL PROTEIN S2 PROKARYOTIC AND ORGANELLAR"/>
    <property type="match status" value="1"/>
</dbReference>
<evidence type="ECO:0000256" key="2">
    <source>
        <dbReference type="ARBA" id="ARBA00022980"/>
    </source>
</evidence>
<dbReference type="GO" id="GO:0006412">
    <property type="term" value="P:translation"/>
    <property type="evidence" value="ECO:0007669"/>
    <property type="project" value="UniProtKB-UniRule"/>
</dbReference>
<keyword evidence="2 5" id="KW-0689">Ribosomal protein</keyword>
<dbReference type="GeneID" id="22161283"/>
<dbReference type="HAMAP" id="MF_00291_B">
    <property type="entry name" value="Ribosomal_uS2_B"/>
    <property type="match status" value="1"/>
</dbReference>
<dbReference type="NCBIfam" id="TIGR01011">
    <property type="entry name" value="rpsB_bact"/>
    <property type="match status" value="1"/>
</dbReference>
<dbReference type="GO" id="GO:0003735">
    <property type="term" value="F:structural constituent of ribosome"/>
    <property type="evidence" value="ECO:0007669"/>
    <property type="project" value="InterPro"/>
</dbReference>
<dbReference type="InterPro" id="IPR005706">
    <property type="entry name" value="Ribosomal_uS2_bac/mit/plastid"/>
</dbReference>
<comment type="subcellular location">
    <subcellularLocation>
        <location evidence="5">Plastid</location>
        <location evidence="5">Chloroplast</location>
    </subcellularLocation>
</comment>
<protein>
    <recommendedName>
        <fullName evidence="4 5">Small ribosomal subunit protein uS2c</fullName>
    </recommendedName>
</protein>
<gene>
    <name evidence="5 6" type="primary">rps2</name>
</gene>
<keyword evidence="6" id="KW-0934">Plastid</keyword>
<dbReference type="EMBL" id="KM462887">
    <property type="protein sequence ID" value="AIT95621.1"/>
    <property type="molecule type" value="Genomic_DNA"/>
</dbReference>
<keyword evidence="3 5" id="KW-0687">Ribonucleoprotein</keyword>
<evidence type="ECO:0000256" key="4">
    <source>
        <dbReference type="ARBA" id="ARBA00035155"/>
    </source>
</evidence>
<dbReference type="SUPFAM" id="SSF52313">
    <property type="entry name" value="Ribosomal protein S2"/>
    <property type="match status" value="1"/>
</dbReference>
<accession>A0A097KR10</accession>
<dbReference type="AlphaFoldDB" id="A0A097KR10"/>
<dbReference type="InterPro" id="IPR023591">
    <property type="entry name" value="Ribosomal_uS2_flav_dom_sf"/>
</dbReference>
<dbReference type="PANTHER" id="PTHR12534:SF0">
    <property type="entry name" value="SMALL RIBOSOMAL SUBUNIT PROTEIN US2M"/>
    <property type="match status" value="1"/>
</dbReference>
<comment type="similarity">
    <text evidence="1 5">Belongs to the universal ribosomal protein uS2 family.</text>
</comment>
<dbReference type="Pfam" id="PF00318">
    <property type="entry name" value="Ribosomal_S2"/>
    <property type="match status" value="1"/>
</dbReference>
<dbReference type="FunFam" id="1.10.287.610:FF:000001">
    <property type="entry name" value="30S ribosomal protein S2"/>
    <property type="match status" value="1"/>
</dbReference>
<dbReference type="RefSeq" id="YP_009106778.1">
    <property type="nucleotide sequence ID" value="NC_025548.1"/>
</dbReference>
<reference evidence="6" key="1">
    <citation type="journal article" date="2014" name="BMC Evol. Biol.">
        <title>Chloroplast phylogenomic analysis resolves deep-level relationships within the green algal class Trebouxiophyceae.</title>
        <authorList>
            <person name="Lemieux C."/>
            <person name="Otis C."/>
            <person name="Turmel M."/>
        </authorList>
    </citation>
    <scope>NUCLEOTIDE SEQUENCE</scope>
</reference>
<geneLocation type="chloroplast" evidence="6"/>
<dbReference type="Gene3D" id="1.10.287.610">
    <property type="entry name" value="Helix hairpin bin"/>
    <property type="match status" value="1"/>
</dbReference>
<sequence>MIAFAKSDRLSPSVKPKAKSFIEAERNGKKVRWCLIFFQLGDFFVVTTIDEMVKMGLHFGHHARNWNPKMAPYIHSKRNGVHIIDLIQTYSYLKKASQFLTKSAAQGKTFLFVGTKRQATRLIAQAAVDSQSFYINQRWLGGMLSNWKTMTLSIIKLNELEVREKYGGFEKLPKKEAALLRKQKERLDKYLGGVKQMGRIPDVLIIIGQPNEMNAVRECQKLGRQNVTILDTDCDPSLADFFVPANDDSVPSLTFLLTTFVKAILKGRAMLEEKKGAKEGAVVQRRSRSLPLRVRR</sequence>
<dbReference type="CDD" id="cd01425">
    <property type="entry name" value="RPS2"/>
    <property type="match status" value="1"/>
</dbReference>
<name>A0A097KR10_9CHLO</name>